<evidence type="ECO:0000256" key="4">
    <source>
        <dbReference type="ARBA" id="ARBA00022723"/>
    </source>
</evidence>
<feature type="site" description="Important for catalytic activity" evidence="11">
    <location>
        <position position="183"/>
    </location>
</feature>
<evidence type="ECO:0000313" key="14">
    <source>
        <dbReference type="Proteomes" id="UP000694559"/>
    </source>
</evidence>
<evidence type="ECO:0000256" key="11">
    <source>
        <dbReference type="PIRSR" id="PIRSR604808-3"/>
    </source>
</evidence>
<dbReference type="Proteomes" id="UP000694559">
    <property type="component" value="Unplaced"/>
</dbReference>
<feature type="domain" description="Endonuclease/exonuclease/phosphatase" evidence="12">
    <location>
        <begin position="3"/>
        <end position="190"/>
    </location>
</feature>
<dbReference type="OrthoDB" id="9836372at2759"/>
<evidence type="ECO:0000256" key="1">
    <source>
        <dbReference type="ARBA" id="ARBA00000493"/>
    </source>
</evidence>
<feature type="binding site" evidence="10">
    <location>
        <position position="207"/>
    </location>
    <ligand>
        <name>Mg(2+)</name>
        <dbReference type="ChEBI" id="CHEBI:18420"/>
        <label>1</label>
    </ligand>
</feature>
<dbReference type="InterPro" id="IPR036691">
    <property type="entry name" value="Endo/exonu/phosph_ase_sf"/>
</dbReference>
<feature type="site" description="Transition state stabilizer" evidence="11">
    <location>
        <position position="120"/>
    </location>
</feature>
<dbReference type="OMA" id="WDAMKAY"/>
<dbReference type="InterPro" id="IPR005135">
    <property type="entry name" value="Endo/exonuclease/phosphatase"/>
</dbReference>
<proteinExistence type="inferred from homology"/>
<dbReference type="InterPro" id="IPR004808">
    <property type="entry name" value="AP_endonuc_1"/>
</dbReference>
<feature type="active site" description="Proton acceptor" evidence="9">
    <location>
        <position position="208"/>
    </location>
</feature>
<dbReference type="GO" id="GO:0005634">
    <property type="term" value="C:nucleus"/>
    <property type="evidence" value="ECO:0007669"/>
    <property type="project" value="TreeGrafter"/>
</dbReference>
<dbReference type="GO" id="GO:0008311">
    <property type="term" value="F:double-stranded DNA 3'-5' DNA exonuclease activity"/>
    <property type="evidence" value="ECO:0007669"/>
    <property type="project" value="UniProtKB-EC"/>
</dbReference>
<dbReference type="GO" id="GO:0006284">
    <property type="term" value="P:base-excision repair"/>
    <property type="evidence" value="ECO:0007669"/>
    <property type="project" value="TreeGrafter"/>
</dbReference>
<feature type="binding site" evidence="10">
    <location>
        <position position="118"/>
    </location>
    <ligand>
        <name>Mg(2+)</name>
        <dbReference type="ChEBI" id="CHEBI:18420"/>
        <label>1</label>
    </ligand>
</feature>
<dbReference type="Gene3D" id="3.60.10.10">
    <property type="entry name" value="Endonuclease/exonuclease/phosphatase"/>
    <property type="match status" value="1"/>
</dbReference>
<evidence type="ECO:0000256" key="9">
    <source>
        <dbReference type="PIRSR" id="PIRSR604808-1"/>
    </source>
</evidence>
<protein>
    <recommendedName>
        <fullName evidence="3">exodeoxyribonuclease III</fullName>
        <ecNumber evidence="3">3.1.11.2</ecNumber>
    </recommendedName>
</protein>
<dbReference type="Ensembl" id="ENSNNAT00000030197.1">
    <property type="protein sequence ID" value="ENSNNAP00000028801.1"/>
    <property type="gene ID" value="ENSNNAG00000018508.1"/>
</dbReference>
<name>A0A8C6YH80_NAJNA</name>
<dbReference type="SUPFAM" id="SSF56219">
    <property type="entry name" value="DNase I-like"/>
    <property type="match status" value="1"/>
</dbReference>
<dbReference type="GO" id="GO:0046872">
    <property type="term" value="F:metal ion binding"/>
    <property type="evidence" value="ECO:0007669"/>
    <property type="project" value="UniProtKB-KW"/>
</dbReference>
<evidence type="ECO:0000256" key="3">
    <source>
        <dbReference type="ARBA" id="ARBA00012115"/>
    </source>
</evidence>
<evidence type="ECO:0000256" key="7">
    <source>
        <dbReference type="ARBA" id="ARBA00022842"/>
    </source>
</evidence>
<comment type="catalytic activity">
    <reaction evidence="1">
        <text>Exonucleolytic cleavage in the 3'- to 5'-direction to yield nucleoside 5'-phosphates.</text>
        <dbReference type="EC" id="3.1.11.2"/>
    </reaction>
</comment>
<dbReference type="Pfam" id="PF03372">
    <property type="entry name" value="Exo_endo_phos"/>
    <property type="match status" value="1"/>
</dbReference>
<accession>A0A8C6YH80</accession>
<keyword evidence="14" id="KW-1185">Reference proteome</keyword>
<feature type="binding site" evidence="10">
    <location>
        <position position="120"/>
    </location>
    <ligand>
        <name>Mg(2+)</name>
        <dbReference type="ChEBI" id="CHEBI:18420"/>
        <label>1</label>
    </ligand>
</feature>
<feature type="active site" description="Proton donor/acceptor" evidence="9">
    <location>
        <position position="118"/>
    </location>
</feature>
<comment type="similarity">
    <text evidence="2">Belongs to the DNA repair enzymes AP/ExoA family.</text>
</comment>
<feature type="binding site" evidence="10">
    <location>
        <position position="18"/>
    </location>
    <ligand>
        <name>Mg(2+)</name>
        <dbReference type="ChEBI" id="CHEBI:18420"/>
        <label>1</label>
    </ligand>
</feature>
<organism evidence="13 14">
    <name type="scientific">Naja naja</name>
    <name type="common">Indian cobra</name>
    <dbReference type="NCBI Taxonomy" id="35670"/>
    <lineage>
        <taxon>Eukaryota</taxon>
        <taxon>Metazoa</taxon>
        <taxon>Chordata</taxon>
        <taxon>Craniata</taxon>
        <taxon>Vertebrata</taxon>
        <taxon>Euteleostomi</taxon>
        <taxon>Lepidosauria</taxon>
        <taxon>Squamata</taxon>
        <taxon>Bifurcata</taxon>
        <taxon>Unidentata</taxon>
        <taxon>Episquamata</taxon>
        <taxon>Toxicofera</taxon>
        <taxon>Serpentes</taxon>
        <taxon>Colubroidea</taxon>
        <taxon>Elapidae</taxon>
        <taxon>Elapinae</taxon>
        <taxon>Naja</taxon>
    </lineage>
</organism>
<dbReference type="PANTHER" id="PTHR22748:SF27">
    <property type="entry name" value="DNA-(APURINIC OR APYRIMIDINIC SITE) ENDONUCLEASE 2"/>
    <property type="match status" value="1"/>
</dbReference>
<evidence type="ECO:0000256" key="6">
    <source>
        <dbReference type="ARBA" id="ARBA00022801"/>
    </source>
</evidence>
<evidence type="ECO:0000259" key="12">
    <source>
        <dbReference type="Pfam" id="PF03372"/>
    </source>
</evidence>
<feature type="binding site" evidence="10">
    <location>
        <position position="208"/>
    </location>
    <ligand>
        <name>Mg(2+)</name>
        <dbReference type="ChEBI" id="CHEBI:18420"/>
        <label>1</label>
    </ligand>
</feature>
<dbReference type="GO" id="GO:0008081">
    <property type="term" value="F:phosphoric diester hydrolase activity"/>
    <property type="evidence" value="ECO:0007669"/>
    <property type="project" value="TreeGrafter"/>
</dbReference>
<keyword evidence="5" id="KW-0227">DNA damage</keyword>
<keyword evidence="6" id="KW-0378">Hydrolase</keyword>
<dbReference type="EC" id="3.1.11.2" evidence="3"/>
<dbReference type="GeneTree" id="ENSGT00950000183016"/>
<evidence type="ECO:0000313" key="13">
    <source>
        <dbReference type="Ensembl" id="ENSNNAP00000028801.1"/>
    </source>
</evidence>
<reference evidence="13" key="1">
    <citation type="submission" date="2025-08" db="UniProtKB">
        <authorList>
            <consortium name="Ensembl"/>
        </authorList>
    </citation>
    <scope>IDENTIFICATION</scope>
</reference>
<feature type="site" description="Interaction with DNA substrate" evidence="11">
    <location>
        <position position="208"/>
    </location>
</feature>
<evidence type="ECO:0000256" key="5">
    <source>
        <dbReference type="ARBA" id="ARBA00022763"/>
    </source>
</evidence>
<evidence type="ECO:0000256" key="2">
    <source>
        <dbReference type="ARBA" id="ARBA00007092"/>
    </source>
</evidence>
<keyword evidence="8" id="KW-0234">DNA repair</keyword>
<keyword evidence="10" id="KW-0464">Manganese</keyword>
<keyword evidence="7 10" id="KW-0460">Magnesium</keyword>
<sequence length="360" mass="43167">QIFEKLKKQDVDIICIQEVHILNSQVDLLRNTGLGEMYSALTNKKKGGIVVYIKDWLQHKQVYKVQEGRMLFMEVSIYQKKILLVIIYAPNTNHRDFYYKLHQKIIEFGYDNVCIIGDFNAISDKNKDYKSEGKKKKERNTFPMTFQKIVRELNLKDAWRKINPSKKQYTFFSNPQKSWSRIDQVWMDSDLMENIVKVEIGINIWADHNPIHIQWKGEKLGRWTLNNVVLRDKTYIEMMKKELNIFFEINKKEQTSLQNLWDTTKAYLRGLTIAYNIRKNKERRHQRSLWREKLKDLEILRQEDVNNLRIKKEIDTLKHKINLSTQEDLARKIRLIKQNYFENANKAKNQKRGIQAPGFR</sequence>
<evidence type="ECO:0000256" key="8">
    <source>
        <dbReference type="ARBA" id="ARBA00023204"/>
    </source>
</evidence>
<reference evidence="13" key="2">
    <citation type="submission" date="2025-09" db="UniProtKB">
        <authorList>
            <consortium name="Ensembl"/>
        </authorList>
    </citation>
    <scope>IDENTIFICATION</scope>
</reference>
<keyword evidence="4 10" id="KW-0479">Metal-binding</keyword>
<evidence type="ECO:0000256" key="10">
    <source>
        <dbReference type="PIRSR" id="PIRSR604808-2"/>
    </source>
</evidence>
<comment type="cofactor">
    <cofactor evidence="10">
        <name>Mg(2+)</name>
        <dbReference type="ChEBI" id="CHEBI:18420"/>
    </cofactor>
    <cofactor evidence="10">
        <name>Mn(2+)</name>
        <dbReference type="ChEBI" id="CHEBI:29035"/>
    </cofactor>
    <text evidence="10">Probably binds two magnesium or manganese ions per subunit.</text>
</comment>
<dbReference type="PANTHER" id="PTHR22748">
    <property type="entry name" value="AP ENDONUCLEASE"/>
    <property type="match status" value="1"/>
</dbReference>
<dbReference type="GO" id="GO:0003906">
    <property type="term" value="F:DNA-(apurinic or apyrimidinic site) endonuclease activity"/>
    <property type="evidence" value="ECO:0007669"/>
    <property type="project" value="TreeGrafter"/>
</dbReference>
<dbReference type="CDD" id="cd09076">
    <property type="entry name" value="L1-EN"/>
    <property type="match status" value="1"/>
</dbReference>
<dbReference type="AlphaFoldDB" id="A0A8C6YH80"/>
<feature type="active site" evidence="9">
    <location>
        <position position="88"/>
    </location>
</feature>